<proteinExistence type="predicted"/>
<reference evidence="2" key="2">
    <citation type="journal article" date="2023" name="BMC Genomics">
        <title>Pest status, molecular evolution, and epigenetic factors derived from the genome assembly of Frankliniella fusca, a thysanopteran phytovirus vector.</title>
        <authorList>
            <person name="Catto M.A."/>
            <person name="Labadie P.E."/>
            <person name="Jacobson A.L."/>
            <person name="Kennedy G.G."/>
            <person name="Srinivasan R."/>
            <person name="Hunt B.G."/>
        </authorList>
    </citation>
    <scope>NUCLEOTIDE SEQUENCE</scope>
    <source>
        <strain evidence="2">PL_HMW_Pooled</strain>
    </source>
</reference>
<keyword evidence="3" id="KW-1185">Reference proteome</keyword>
<reference evidence="2" key="1">
    <citation type="submission" date="2021-07" db="EMBL/GenBank/DDBJ databases">
        <authorList>
            <person name="Catto M.A."/>
            <person name="Jacobson A."/>
            <person name="Kennedy G."/>
            <person name="Labadie P."/>
            <person name="Hunt B.G."/>
            <person name="Srinivasan R."/>
        </authorList>
    </citation>
    <scope>NUCLEOTIDE SEQUENCE</scope>
    <source>
        <strain evidence="2">PL_HMW_Pooled</strain>
        <tissue evidence="2">Head</tissue>
    </source>
</reference>
<dbReference type="Proteomes" id="UP001219518">
    <property type="component" value="Unassembled WGS sequence"/>
</dbReference>
<sequence length="213" mass="24051">MAIYDSFLEIHDLPLDYQVVDSQDDGLGTDGATLWQDPKRVILLINLYKERYHLFKGTKSMIQISGTLRMFDVAATVKQCQGKIKELESKFRQEYDKSRRTGAPPRSSQEQYLQRGKEVAEDSRQSRNRPRTGNSSKPSTKEKETAKNKIFVSKADEMKMQQIAAQKELAAELRLLRTGIEASSARRLPVLDSLAASIAKIANSKISDQSINN</sequence>
<name>A0AAE1HA79_9NEOP</name>
<evidence type="ECO:0000256" key="1">
    <source>
        <dbReference type="SAM" id="MobiDB-lite"/>
    </source>
</evidence>
<feature type="region of interest" description="Disordered" evidence="1">
    <location>
        <begin position="93"/>
        <end position="148"/>
    </location>
</feature>
<organism evidence="2 3">
    <name type="scientific">Frankliniella fusca</name>
    <dbReference type="NCBI Taxonomy" id="407009"/>
    <lineage>
        <taxon>Eukaryota</taxon>
        <taxon>Metazoa</taxon>
        <taxon>Ecdysozoa</taxon>
        <taxon>Arthropoda</taxon>
        <taxon>Hexapoda</taxon>
        <taxon>Insecta</taxon>
        <taxon>Pterygota</taxon>
        <taxon>Neoptera</taxon>
        <taxon>Paraneoptera</taxon>
        <taxon>Thysanoptera</taxon>
        <taxon>Terebrantia</taxon>
        <taxon>Thripoidea</taxon>
        <taxon>Thripidae</taxon>
        <taxon>Frankliniella</taxon>
    </lineage>
</organism>
<dbReference type="EMBL" id="JAHWGI010000761">
    <property type="protein sequence ID" value="KAK3917590.1"/>
    <property type="molecule type" value="Genomic_DNA"/>
</dbReference>
<protein>
    <submittedName>
        <fullName evidence="2">V-type ATP synthase alpha chain 1</fullName>
    </submittedName>
</protein>
<comment type="caution">
    <text evidence="2">The sequence shown here is derived from an EMBL/GenBank/DDBJ whole genome shotgun (WGS) entry which is preliminary data.</text>
</comment>
<feature type="compositionally biased region" description="Basic and acidic residues" evidence="1">
    <location>
        <begin position="115"/>
        <end position="125"/>
    </location>
</feature>
<accession>A0AAE1HA79</accession>
<gene>
    <name evidence="2" type="ORF">KUF71_007069</name>
</gene>
<dbReference type="AlphaFoldDB" id="A0AAE1HA79"/>
<evidence type="ECO:0000313" key="2">
    <source>
        <dbReference type="EMBL" id="KAK3917590.1"/>
    </source>
</evidence>
<evidence type="ECO:0000313" key="3">
    <source>
        <dbReference type="Proteomes" id="UP001219518"/>
    </source>
</evidence>